<keyword evidence="2" id="KW-1185">Reference proteome</keyword>
<dbReference type="EMBL" id="AP022870">
    <property type="protein sequence ID" value="BCB80275.1"/>
    <property type="molecule type" value="Genomic_DNA"/>
</dbReference>
<gene>
    <name evidence="1" type="ORF">Pflav_066850</name>
</gene>
<name>A0A6F8Y2G0_9ACTN</name>
<dbReference type="AlphaFoldDB" id="A0A6F8Y2G0"/>
<proteinExistence type="predicted"/>
<dbReference type="KEGG" id="pfla:Pflav_066850"/>
<evidence type="ECO:0000313" key="2">
    <source>
        <dbReference type="Proteomes" id="UP000502508"/>
    </source>
</evidence>
<reference evidence="1 2" key="2">
    <citation type="submission" date="2020-03" db="EMBL/GenBank/DDBJ databases">
        <authorList>
            <person name="Ichikawa N."/>
            <person name="Kimura A."/>
            <person name="Kitahashi Y."/>
            <person name="Uohara A."/>
        </authorList>
    </citation>
    <scope>NUCLEOTIDE SEQUENCE [LARGE SCALE GENOMIC DNA]</scope>
    <source>
        <strain evidence="1 2">NBRC 107702</strain>
    </source>
</reference>
<reference evidence="1 2" key="1">
    <citation type="submission" date="2020-03" db="EMBL/GenBank/DDBJ databases">
        <title>Whole genome shotgun sequence of Phytohabitans flavus NBRC 107702.</title>
        <authorList>
            <person name="Komaki H."/>
            <person name="Tamura T."/>
        </authorList>
    </citation>
    <scope>NUCLEOTIDE SEQUENCE [LARGE SCALE GENOMIC DNA]</scope>
    <source>
        <strain evidence="1 2">NBRC 107702</strain>
    </source>
</reference>
<dbReference type="Proteomes" id="UP000502508">
    <property type="component" value="Chromosome"/>
</dbReference>
<protein>
    <submittedName>
        <fullName evidence="1">Uncharacterized protein</fullName>
    </submittedName>
</protein>
<organism evidence="1 2">
    <name type="scientific">Phytohabitans flavus</name>
    <dbReference type="NCBI Taxonomy" id="1076124"/>
    <lineage>
        <taxon>Bacteria</taxon>
        <taxon>Bacillati</taxon>
        <taxon>Actinomycetota</taxon>
        <taxon>Actinomycetes</taxon>
        <taxon>Micromonosporales</taxon>
        <taxon>Micromonosporaceae</taxon>
    </lineage>
</organism>
<accession>A0A6F8Y2G0</accession>
<evidence type="ECO:0000313" key="1">
    <source>
        <dbReference type="EMBL" id="BCB80275.1"/>
    </source>
</evidence>
<sequence>MISTFWSRTWVSSESPLHPVVASNAAAARHPIARIPIVIRTDIDLRVRYLLVGGPYGRPASRVFTSGNALITHCAGRRRATACMAKMA</sequence>